<feature type="chain" id="PRO_5043799003" description="Extracellular membrane protein CFEM domain-containing protein" evidence="3">
    <location>
        <begin position="20"/>
        <end position="326"/>
    </location>
</feature>
<keyword evidence="2" id="KW-0472">Membrane</keyword>
<feature type="compositionally biased region" description="Polar residues" evidence="1">
    <location>
        <begin position="304"/>
        <end position="320"/>
    </location>
</feature>
<feature type="region of interest" description="Disordered" evidence="1">
    <location>
        <begin position="264"/>
        <end position="326"/>
    </location>
</feature>
<gene>
    <name evidence="4" type="ORF">QBC34DRAFT_445903</name>
</gene>
<reference evidence="4" key="1">
    <citation type="journal article" date="2023" name="Mol. Phylogenet. Evol.">
        <title>Genome-scale phylogeny and comparative genomics of the fungal order Sordariales.</title>
        <authorList>
            <person name="Hensen N."/>
            <person name="Bonometti L."/>
            <person name="Westerberg I."/>
            <person name="Brannstrom I.O."/>
            <person name="Guillou S."/>
            <person name="Cros-Aarteil S."/>
            <person name="Calhoun S."/>
            <person name="Haridas S."/>
            <person name="Kuo A."/>
            <person name="Mondo S."/>
            <person name="Pangilinan J."/>
            <person name="Riley R."/>
            <person name="LaButti K."/>
            <person name="Andreopoulos B."/>
            <person name="Lipzen A."/>
            <person name="Chen C."/>
            <person name="Yan M."/>
            <person name="Daum C."/>
            <person name="Ng V."/>
            <person name="Clum A."/>
            <person name="Steindorff A."/>
            <person name="Ohm R.A."/>
            <person name="Martin F."/>
            <person name="Silar P."/>
            <person name="Natvig D.O."/>
            <person name="Lalanne C."/>
            <person name="Gautier V."/>
            <person name="Ament-Velasquez S.L."/>
            <person name="Kruys A."/>
            <person name="Hutchinson M.I."/>
            <person name="Powell A.J."/>
            <person name="Barry K."/>
            <person name="Miller A.N."/>
            <person name="Grigoriev I.V."/>
            <person name="Debuchy R."/>
            <person name="Gladieux P."/>
            <person name="Hiltunen Thoren M."/>
            <person name="Johannesson H."/>
        </authorList>
    </citation>
    <scope>NUCLEOTIDE SEQUENCE</scope>
    <source>
        <strain evidence="4">PSN243</strain>
    </source>
</reference>
<evidence type="ECO:0000256" key="1">
    <source>
        <dbReference type="SAM" id="MobiDB-lite"/>
    </source>
</evidence>
<name>A0AAV9H137_9PEZI</name>
<dbReference type="EMBL" id="MU865917">
    <property type="protein sequence ID" value="KAK4454436.1"/>
    <property type="molecule type" value="Genomic_DNA"/>
</dbReference>
<dbReference type="AlphaFoldDB" id="A0AAV9H137"/>
<keyword evidence="5" id="KW-1185">Reference proteome</keyword>
<protein>
    <recommendedName>
        <fullName evidence="6">Extracellular membrane protein CFEM domain-containing protein</fullName>
    </recommendedName>
</protein>
<evidence type="ECO:0000313" key="5">
    <source>
        <dbReference type="Proteomes" id="UP001321760"/>
    </source>
</evidence>
<keyword evidence="2" id="KW-0812">Transmembrane</keyword>
<evidence type="ECO:0000313" key="4">
    <source>
        <dbReference type="EMBL" id="KAK4454436.1"/>
    </source>
</evidence>
<reference evidence="4" key="2">
    <citation type="submission" date="2023-05" db="EMBL/GenBank/DDBJ databases">
        <authorList>
            <consortium name="Lawrence Berkeley National Laboratory"/>
            <person name="Steindorff A."/>
            <person name="Hensen N."/>
            <person name="Bonometti L."/>
            <person name="Westerberg I."/>
            <person name="Brannstrom I.O."/>
            <person name="Guillou S."/>
            <person name="Cros-Aarteil S."/>
            <person name="Calhoun S."/>
            <person name="Haridas S."/>
            <person name="Kuo A."/>
            <person name="Mondo S."/>
            <person name="Pangilinan J."/>
            <person name="Riley R."/>
            <person name="Labutti K."/>
            <person name="Andreopoulos B."/>
            <person name="Lipzen A."/>
            <person name="Chen C."/>
            <person name="Yanf M."/>
            <person name="Daum C."/>
            <person name="Ng V."/>
            <person name="Clum A."/>
            <person name="Ohm R."/>
            <person name="Martin F."/>
            <person name="Silar P."/>
            <person name="Natvig D."/>
            <person name="Lalanne C."/>
            <person name="Gautier V."/>
            <person name="Ament-Velasquez S.L."/>
            <person name="Kruys A."/>
            <person name="Hutchinson M.I."/>
            <person name="Powell A.J."/>
            <person name="Barry K."/>
            <person name="Miller A.N."/>
            <person name="Grigoriev I.V."/>
            <person name="Debuchy R."/>
            <person name="Gladieux P."/>
            <person name="Thoren M.H."/>
            <person name="Johannesson H."/>
        </authorList>
    </citation>
    <scope>NUCLEOTIDE SEQUENCE</scope>
    <source>
        <strain evidence="4">PSN243</strain>
    </source>
</reference>
<accession>A0AAV9H137</accession>
<evidence type="ECO:0000256" key="2">
    <source>
        <dbReference type="SAM" id="Phobius"/>
    </source>
</evidence>
<sequence length="326" mass="34740">MSRHSSLAAFASLFLLASATSPNNNRSECLHNRSQDLAALASCGDEGSLSYCFSHLVSTDSNTPVEQLTSELESCFVNAGCTNAESQIEALWTVQRCNDDPSELRRRRNGAIPLPREAAPMPGITMVAARQADNNPATTAAVPTSTLTCFTETSVEITSCPVQTTGGDVGKKLSCFPTVVPSSVCADGLICQIDAQGNPSCMVKQSKLPLEGIIIAIVFASFIAVSVISICFFCCRERRQQNRLIRAAEAAKIAQEAKTQAMLDAKKSASRSVSGGNADRQPLMSQPGEDLPALPQQYGGGYSQAPNTDYDNGHGQNPFTDSHPMR</sequence>
<comment type="caution">
    <text evidence="4">The sequence shown here is derived from an EMBL/GenBank/DDBJ whole genome shotgun (WGS) entry which is preliminary data.</text>
</comment>
<feature type="signal peptide" evidence="3">
    <location>
        <begin position="1"/>
        <end position="19"/>
    </location>
</feature>
<keyword evidence="3" id="KW-0732">Signal</keyword>
<evidence type="ECO:0008006" key="6">
    <source>
        <dbReference type="Google" id="ProtNLM"/>
    </source>
</evidence>
<dbReference type="Proteomes" id="UP001321760">
    <property type="component" value="Unassembled WGS sequence"/>
</dbReference>
<keyword evidence="2" id="KW-1133">Transmembrane helix</keyword>
<organism evidence="4 5">
    <name type="scientific">Podospora aff. communis PSN243</name>
    <dbReference type="NCBI Taxonomy" id="3040156"/>
    <lineage>
        <taxon>Eukaryota</taxon>
        <taxon>Fungi</taxon>
        <taxon>Dikarya</taxon>
        <taxon>Ascomycota</taxon>
        <taxon>Pezizomycotina</taxon>
        <taxon>Sordariomycetes</taxon>
        <taxon>Sordariomycetidae</taxon>
        <taxon>Sordariales</taxon>
        <taxon>Podosporaceae</taxon>
        <taxon>Podospora</taxon>
    </lineage>
</organism>
<feature type="transmembrane region" description="Helical" evidence="2">
    <location>
        <begin position="213"/>
        <end position="235"/>
    </location>
</feature>
<evidence type="ECO:0000256" key="3">
    <source>
        <dbReference type="SAM" id="SignalP"/>
    </source>
</evidence>
<proteinExistence type="predicted"/>